<name>A0AA35UXS4_LACSI</name>
<dbReference type="Proteomes" id="UP001177003">
    <property type="component" value="Chromosome 0"/>
</dbReference>
<keyword evidence="2" id="KW-1185">Reference proteome</keyword>
<sequence length="102" mass="11733">MVRGIANQGEQIRIKVNQIMDVGATAQITEVRLRRLDEDHDRTIKHTFSLQKDITAARAEVREFQKNQATMERCVIEAERQVARARTSTTSYCGLQRTTRSE</sequence>
<evidence type="ECO:0000313" key="2">
    <source>
        <dbReference type="Proteomes" id="UP001177003"/>
    </source>
</evidence>
<dbReference type="AlphaFoldDB" id="A0AA35UXS4"/>
<gene>
    <name evidence="1" type="ORF">LSALG_LOCUS3526</name>
</gene>
<organism evidence="1 2">
    <name type="scientific">Lactuca saligna</name>
    <name type="common">Willowleaf lettuce</name>
    <dbReference type="NCBI Taxonomy" id="75948"/>
    <lineage>
        <taxon>Eukaryota</taxon>
        <taxon>Viridiplantae</taxon>
        <taxon>Streptophyta</taxon>
        <taxon>Embryophyta</taxon>
        <taxon>Tracheophyta</taxon>
        <taxon>Spermatophyta</taxon>
        <taxon>Magnoliopsida</taxon>
        <taxon>eudicotyledons</taxon>
        <taxon>Gunneridae</taxon>
        <taxon>Pentapetalae</taxon>
        <taxon>asterids</taxon>
        <taxon>campanulids</taxon>
        <taxon>Asterales</taxon>
        <taxon>Asteraceae</taxon>
        <taxon>Cichorioideae</taxon>
        <taxon>Cichorieae</taxon>
        <taxon>Lactucinae</taxon>
        <taxon>Lactuca</taxon>
    </lineage>
</organism>
<evidence type="ECO:0000313" key="1">
    <source>
        <dbReference type="EMBL" id="CAI9262806.1"/>
    </source>
</evidence>
<accession>A0AA35UXS4</accession>
<reference evidence="1" key="1">
    <citation type="submission" date="2023-04" db="EMBL/GenBank/DDBJ databases">
        <authorList>
            <person name="Vijverberg K."/>
            <person name="Xiong W."/>
            <person name="Schranz E."/>
        </authorList>
    </citation>
    <scope>NUCLEOTIDE SEQUENCE</scope>
</reference>
<dbReference type="EMBL" id="OX465086">
    <property type="protein sequence ID" value="CAI9262806.1"/>
    <property type="molecule type" value="Genomic_DNA"/>
</dbReference>
<protein>
    <submittedName>
        <fullName evidence="1">Uncharacterized protein</fullName>
    </submittedName>
</protein>
<proteinExistence type="predicted"/>